<organism evidence="2 3">
    <name type="scientific">Pleurotus ostreatus (strain PC15)</name>
    <name type="common">Oyster mushroom</name>
    <dbReference type="NCBI Taxonomy" id="1137138"/>
    <lineage>
        <taxon>Eukaryota</taxon>
        <taxon>Fungi</taxon>
        <taxon>Dikarya</taxon>
        <taxon>Basidiomycota</taxon>
        <taxon>Agaricomycotina</taxon>
        <taxon>Agaricomycetes</taxon>
        <taxon>Agaricomycetidae</taxon>
        <taxon>Agaricales</taxon>
        <taxon>Pleurotineae</taxon>
        <taxon>Pleurotaceae</taxon>
        <taxon>Pleurotus</taxon>
    </lineage>
</organism>
<protein>
    <submittedName>
        <fullName evidence="2">Uncharacterized protein</fullName>
    </submittedName>
</protein>
<name>A0A067NRQ1_PLEO1</name>
<dbReference type="VEuPathDB" id="FungiDB:PLEOSDRAFT_1111408"/>
<evidence type="ECO:0000256" key="1">
    <source>
        <dbReference type="SAM" id="MobiDB-lite"/>
    </source>
</evidence>
<dbReference type="OrthoDB" id="3192267at2759"/>
<accession>A0A067NRQ1</accession>
<dbReference type="InParanoid" id="A0A067NRQ1"/>
<gene>
    <name evidence="2" type="ORF">PLEOSDRAFT_1111408</name>
</gene>
<sequence length="156" mass="16877">MSNQPPPYYILFSHSSVAATSLAANQSNTLAHPVIQYQYADDSPLSLLPQSPDEHVLILDYDPSSQLPVVRSASHEMVVTGLKIAEAPGAAAAAEEGGPPRNDRMYIIETTLKEDRPAVDPSQGERVSPPTVLAQFKQRNAVLRRALDYPSNTTAP</sequence>
<dbReference type="EMBL" id="KL198006">
    <property type="protein sequence ID" value="KDQ30614.1"/>
    <property type="molecule type" value="Genomic_DNA"/>
</dbReference>
<dbReference type="AlphaFoldDB" id="A0A067NRQ1"/>
<dbReference type="Proteomes" id="UP000027073">
    <property type="component" value="Unassembled WGS sequence"/>
</dbReference>
<feature type="region of interest" description="Disordered" evidence="1">
    <location>
        <begin position="113"/>
        <end position="132"/>
    </location>
</feature>
<proteinExistence type="predicted"/>
<evidence type="ECO:0000313" key="2">
    <source>
        <dbReference type="EMBL" id="KDQ30614.1"/>
    </source>
</evidence>
<evidence type="ECO:0000313" key="3">
    <source>
        <dbReference type="Proteomes" id="UP000027073"/>
    </source>
</evidence>
<reference evidence="3" key="1">
    <citation type="journal article" date="2014" name="Proc. Natl. Acad. Sci. U.S.A.">
        <title>Extensive sampling of basidiomycete genomes demonstrates inadequacy of the white-rot/brown-rot paradigm for wood decay fungi.</title>
        <authorList>
            <person name="Riley R."/>
            <person name="Salamov A.A."/>
            <person name="Brown D.W."/>
            <person name="Nagy L.G."/>
            <person name="Floudas D."/>
            <person name="Held B.W."/>
            <person name="Levasseur A."/>
            <person name="Lombard V."/>
            <person name="Morin E."/>
            <person name="Otillar R."/>
            <person name="Lindquist E.A."/>
            <person name="Sun H."/>
            <person name="LaButti K.M."/>
            <person name="Schmutz J."/>
            <person name="Jabbour D."/>
            <person name="Luo H."/>
            <person name="Baker S.E."/>
            <person name="Pisabarro A.G."/>
            <person name="Walton J.D."/>
            <person name="Blanchette R.A."/>
            <person name="Henrissat B."/>
            <person name="Martin F."/>
            <person name="Cullen D."/>
            <person name="Hibbett D.S."/>
            <person name="Grigoriev I.V."/>
        </authorList>
    </citation>
    <scope>NUCLEOTIDE SEQUENCE [LARGE SCALE GENOMIC DNA]</scope>
    <source>
        <strain evidence="3">PC15</strain>
    </source>
</reference>
<dbReference type="HOGENOM" id="CLU_126156_0_0_1"/>